<comment type="cofactor">
    <cofactor evidence="1">
        <name>Zn(2+)</name>
        <dbReference type="ChEBI" id="CHEBI:29105"/>
    </cofactor>
</comment>
<dbReference type="EnsemblMetazoa" id="SCAU007509-RA">
    <property type="protein sequence ID" value="SCAU007509-PA"/>
    <property type="gene ID" value="SCAU007509"/>
</dbReference>
<dbReference type="PANTHER" id="PTHR11733">
    <property type="entry name" value="ZINC METALLOPROTEASE FAMILY M13 NEPRILYSIN-RELATED"/>
    <property type="match status" value="1"/>
</dbReference>
<evidence type="ECO:0008006" key="13">
    <source>
        <dbReference type="Google" id="ProtNLM"/>
    </source>
</evidence>
<keyword evidence="5" id="KW-0479">Metal-binding</keyword>
<sequence>MGLGGWLPDCHRLQEDNSLLAFDKRSMSTLIVVITRRCAIGRMATHMKIPHNDFYRSSLDENEEETIEHLLCSCLGLQGSSPFNETEKQIRLSKSEEIRNFLNETGDPCEDFYNFACGNWRAHNKATEDELKKSVLLNVEKQFNLELKAMLESEDFAAKDTIEEKVRDFYKSCLERPTESEVYRSKLKDIIQEFGKMPLLEKENWVERNFNWLTTVANIAQKYNHNILLGFKVLPYFRNVSIHGILITHQEFPFPLPLNANNSEGIYWQRYEENVTQRLLRYFGIDANLAQETAQEIVKFEKVLAQSASHDRYGPDEYRTETSVYKLQRKYSPYMDIEKYMQIAFESIPEDNVMEENESYHYSLIELMAKTPKRIIANYIFYNLIHKFASNDTNCIVETKRHFHNALENMWYRRHNIAEMERAVSNMFEDLKSVLFIKMRSKAYKWMSLRILRYSLEKVNALSLKVYNYNDIDFLREYGALVLNSSDYIGNLRSIFSLKAHQHREKYYQATNDYYDAENMPSGIKYIRTENRLLVPLNVLQAHQFRSTLYPLAVNYGQLGTMLAHSILHAFDDEARFADKYGNEADWWDHPSTVFFDDHTQCFRQQYQGFTYAGLPWPDSIVQSENIADNGGVSMAYQAYVAWYENTSRPQNNLDQEQLPDLKYKNRKLFFIAYAQSLCADIHPNYDSFILASEYYPPESLRVLASLSNMEEFSHVFKCRRGSVMNPEDKCKVY</sequence>
<evidence type="ECO:0000259" key="9">
    <source>
        <dbReference type="Pfam" id="PF01431"/>
    </source>
</evidence>
<feature type="domain" description="Peptidase M13 C-terminal" evidence="9">
    <location>
        <begin position="526"/>
        <end position="733"/>
    </location>
</feature>
<protein>
    <recommendedName>
        <fullName evidence="13">Peptidase M13 C-terminal domain-containing protein</fullName>
    </recommendedName>
</protein>
<evidence type="ECO:0000256" key="1">
    <source>
        <dbReference type="ARBA" id="ARBA00001947"/>
    </source>
</evidence>
<gene>
    <name evidence="11" type="primary">106091463</name>
</gene>
<proteinExistence type="inferred from homology"/>
<dbReference type="AlphaFoldDB" id="A0A1I8PF52"/>
<keyword evidence="8" id="KW-0482">Metalloprotease</keyword>
<keyword evidence="7" id="KW-0862">Zinc</keyword>
<evidence type="ECO:0000256" key="3">
    <source>
        <dbReference type="ARBA" id="ARBA00007357"/>
    </source>
</evidence>
<comment type="subcellular location">
    <subcellularLocation>
        <location evidence="2">Cell membrane</location>
        <topology evidence="2">Single-pass type II membrane protein</topology>
    </subcellularLocation>
</comment>
<dbReference type="InterPro" id="IPR000718">
    <property type="entry name" value="Peptidase_M13"/>
</dbReference>
<evidence type="ECO:0000256" key="2">
    <source>
        <dbReference type="ARBA" id="ARBA00004401"/>
    </source>
</evidence>
<organism evidence="11 12">
    <name type="scientific">Stomoxys calcitrans</name>
    <name type="common">Stable fly</name>
    <name type="synonym">Conops calcitrans</name>
    <dbReference type="NCBI Taxonomy" id="35570"/>
    <lineage>
        <taxon>Eukaryota</taxon>
        <taxon>Metazoa</taxon>
        <taxon>Ecdysozoa</taxon>
        <taxon>Arthropoda</taxon>
        <taxon>Hexapoda</taxon>
        <taxon>Insecta</taxon>
        <taxon>Pterygota</taxon>
        <taxon>Neoptera</taxon>
        <taxon>Endopterygota</taxon>
        <taxon>Diptera</taxon>
        <taxon>Brachycera</taxon>
        <taxon>Muscomorpha</taxon>
        <taxon>Muscoidea</taxon>
        <taxon>Muscidae</taxon>
        <taxon>Stomoxys</taxon>
    </lineage>
</organism>
<dbReference type="OrthoDB" id="6267742at2759"/>
<evidence type="ECO:0000256" key="7">
    <source>
        <dbReference type="ARBA" id="ARBA00022833"/>
    </source>
</evidence>
<evidence type="ECO:0000313" key="12">
    <source>
        <dbReference type="Proteomes" id="UP000095300"/>
    </source>
</evidence>
<evidence type="ECO:0000256" key="6">
    <source>
        <dbReference type="ARBA" id="ARBA00022801"/>
    </source>
</evidence>
<accession>A0A1I8PF52</accession>
<reference evidence="11" key="1">
    <citation type="submission" date="2020-05" db="UniProtKB">
        <authorList>
            <consortium name="EnsemblMetazoa"/>
        </authorList>
    </citation>
    <scope>IDENTIFICATION</scope>
    <source>
        <strain evidence="11">USDA</strain>
    </source>
</reference>
<evidence type="ECO:0000256" key="4">
    <source>
        <dbReference type="ARBA" id="ARBA00022670"/>
    </source>
</evidence>
<dbReference type="VEuPathDB" id="VectorBase:SCAU007509"/>
<dbReference type="GO" id="GO:0004222">
    <property type="term" value="F:metalloendopeptidase activity"/>
    <property type="evidence" value="ECO:0007669"/>
    <property type="project" value="InterPro"/>
</dbReference>
<dbReference type="Gene3D" id="1.10.1380.10">
    <property type="entry name" value="Neutral endopeptidase , domain2"/>
    <property type="match status" value="1"/>
</dbReference>
<dbReference type="Pfam" id="PF05649">
    <property type="entry name" value="Peptidase_M13_N"/>
    <property type="match status" value="1"/>
</dbReference>
<dbReference type="CDD" id="cd08662">
    <property type="entry name" value="M13"/>
    <property type="match status" value="1"/>
</dbReference>
<feature type="domain" description="Peptidase M13 N-terminal" evidence="10">
    <location>
        <begin position="108"/>
        <end position="466"/>
    </location>
</feature>
<dbReference type="PANTHER" id="PTHR11733:SF238">
    <property type="entry name" value="FI07649P-RELATED"/>
    <property type="match status" value="1"/>
</dbReference>
<comment type="similarity">
    <text evidence="3">Belongs to the peptidase M13 family.</text>
</comment>
<keyword evidence="4" id="KW-0645">Protease</keyword>
<dbReference type="InterPro" id="IPR024079">
    <property type="entry name" value="MetalloPept_cat_dom_sf"/>
</dbReference>
<dbReference type="SUPFAM" id="SSF55486">
    <property type="entry name" value="Metalloproteases ('zincins'), catalytic domain"/>
    <property type="match status" value="1"/>
</dbReference>
<evidence type="ECO:0000313" key="11">
    <source>
        <dbReference type="EnsemblMetazoa" id="SCAU007509-PA"/>
    </source>
</evidence>
<dbReference type="InterPro" id="IPR042089">
    <property type="entry name" value="Peptidase_M13_dom_2"/>
</dbReference>
<dbReference type="Gene3D" id="3.40.390.10">
    <property type="entry name" value="Collagenase (Catalytic Domain)"/>
    <property type="match status" value="1"/>
</dbReference>
<dbReference type="PROSITE" id="PS51885">
    <property type="entry name" value="NEPRILYSIN"/>
    <property type="match status" value="1"/>
</dbReference>
<dbReference type="Pfam" id="PF01431">
    <property type="entry name" value="Peptidase_M13"/>
    <property type="match status" value="1"/>
</dbReference>
<evidence type="ECO:0000256" key="5">
    <source>
        <dbReference type="ARBA" id="ARBA00022723"/>
    </source>
</evidence>
<dbReference type="InterPro" id="IPR018497">
    <property type="entry name" value="Peptidase_M13_C"/>
</dbReference>
<keyword evidence="12" id="KW-1185">Reference proteome</keyword>
<evidence type="ECO:0000259" key="10">
    <source>
        <dbReference type="Pfam" id="PF05649"/>
    </source>
</evidence>
<dbReference type="PRINTS" id="PR00786">
    <property type="entry name" value="NEPRILYSIN"/>
</dbReference>
<name>A0A1I8PF52_STOCA</name>
<dbReference type="Proteomes" id="UP000095300">
    <property type="component" value="Unassembled WGS sequence"/>
</dbReference>
<dbReference type="GO" id="GO:0005886">
    <property type="term" value="C:plasma membrane"/>
    <property type="evidence" value="ECO:0007669"/>
    <property type="project" value="UniProtKB-SubCell"/>
</dbReference>
<evidence type="ECO:0000256" key="8">
    <source>
        <dbReference type="ARBA" id="ARBA00023049"/>
    </source>
</evidence>
<dbReference type="GO" id="GO:0046872">
    <property type="term" value="F:metal ion binding"/>
    <property type="evidence" value="ECO:0007669"/>
    <property type="project" value="UniProtKB-KW"/>
</dbReference>
<dbReference type="InterPro" id="IPR008753">
    <property type="entry name" value="Peptidase_M13_N"/>
</dbReference>
<keyword evidence="6" id="KW-0378">Hydrolase</keyword>
<dbReference type="GO" id="GO:0016485">
    <property type="term" value="P:protein processing"/>
    <property type="evidence" value="ECO:0007669"/>
    <property type="project" value="TreeGrafter"/>
</dbReference>